<evidence type="ECO:0000313" key="10">
    <source>
        <dbReference type="Proteomes" id="UP000317155"/>
    </source>
</evidence>
<dbReference type="NCBIfam" id="TIGR01904">
    <property type="entry name" value="GSu_C4xC__C2xCH"/>
    <property type="match status" value="6"/>
</dbReference>
<dbReference type="InterPro" id="IPR010176">
    <property type="entry name" value="C4xCH_C2xCH_motif_GEOSU"/>
</dbReference>
<feature type="signal peptide" evidence="7">
    <location>
        <begin position="1"/>
        <end position="24"/>
    </location>
</feature>
<dbReference type="PANTHER" id="PTHR35038:SF6">
    <property type="entry name" value="SURFACE LOCALIZED DECAHEME CYTOCHROME C LIPOPROTEIN"/>
    <property type="match status" value="1"/>
</dbReference>
<dbReference type="InterPro" id="IPR036280">
    <property type="entry name" value="Multihaem_cyt_sf"/>
</dbReference>
<dbReference type="GO" id="GO:0016491">
    <property type="term" value="F:oxidoreductase activity"/>
    <property type="evidence" value="ECO:0007669"/>
    <property type="project" value="TreeGrafter"/>
</dbReference>
<keyword evidence="4 7" id="KW-0732">Signal</keyword>
<evidence type="ECO:0000256" key="6">
    <source>
        <dbReference type="ARBA" id="ARBA00023004"/>
    </source>
</evidence>
<feature type="chain" id="PRO_5021971321" evidence="7">
    <location>
        <begin position="25"/>
        <end position="1631"/>
    </location>
</feature>
<proteinExistence type="predicted"/>
<keyword evidence="2" id="KW-0349">Heme</keyword>
<evidence type="ECO:0000256" key="2">
    <source>
        <dbReference type="ARBA" id="ARBA00022617"/>
    </source>
</evidence>
<keyword evidence="10" id="KW-1185">Reference proteome</keyword>
<dbReference type="InterPro" id="IPR038266">
    <property type="entry name" value="NapC/NirT_cytc_sf"/>
</dbReference>
<dbReference type="Pfam" id="PF22113">
    <property type="entry name" value="Mtrc-MtrF_II-IV_dom"/>
    <property type="match status" value="1"/>
</dbReference>
<name>A0A550JGT6_9BACT</name>
<evidence type="ECO:0000259" key="8">
    <source>
        <dbReference type="Pfam" id="PF22113"/>
    </source>
</evidence>
<sequence>MRLNTTLILLVSLFLLGTAGWAEASRPIHAFDCNACHKAGMSTATIWGKNVCLQCHQDEHEDIPFMDGNSYPPKGEFSVEDASDAMGEATKALTPEDSENPISPSQQTSHYWASPKDVVPAAGARAPSVALYRSRYGTSTGRVTCTRCHDPHKLKDGFNLEASTNKLLRMNSPDAMCLDCHRDWNMAGNRGLLTHPLVKDYPAFVAAEANKFKYKSVDGYNSATLVLPSNEGSGQVRMVYNSVDATGTGSGPMNVSCTSCHGVHFTDSDSSTVDGKGKALNSGDGKLLLSDGPRRTHGDPIEQGKLRSNLCQACHVYKKHGDVNGNDNGMFAGCLDCHSGHVYHATSPNYFVLRKSVEDVFIPKQGAVGSASGLEFTTLEAAWANGTNTGYCQGCHTLNFPHNGVASGTHGKASCVNCHFHNNETGSFVADCSACHGFPPIYDEPGNITLGGYAIDEDNYRSYKFLDTRDQNILRDIYKLESQTPHKRHAAGGSDYGFGCDNCHAQAFSGATPTHLNGYFQDVNFGALASAGTYDTAGGGACATVYCHSNGNAASLAYASVTWQETAGTITGCTACHGNDAATMVTTGNTASHQKHLGAGGGMGKSYACNVCHVATAESATTLVAASRAVGGAHVNGQGDVDFVSSGGVLYNALSVGEFSAADNTCNVYCHGYDKYTIPDWDDPWGGAASDNCSKCHSATPTSGSHTAHISTTGANIGCADCHGVGANTGAHAGHVNGAIDYLDFAASCKACHTIEDGDVALVWGNQATATCDACHGGVKATSYTDASNSPREAPTWPAYVSAGHGKTGVVQLCTGCHSTDTDTAHMNGIVGDTSRLAMVNGKTYTAEAPNAFCGACHDGGSGNEKGHYATGAGHTSTDGTRCNACHDPHGYAGYDAMIKDSIDGRAVATFADRTSRAAYANASFNGVCQVCHAGGAVNHFSLTAYNSGHGGTRPCLDCHSHSAEAAFEVTCYSCHGGANIGSTSGNKNFWPDGVREHTANQAGEHEVHVLKIAERINPSWTSVQTLLNGATNAQQKQICEYCHAAVNNDNDHASVSTAEVFVAQIGDPAVETRFAKKIWYGLADSGATYSDGSCSAVACHNGKTTDVAYKWYAGGSTACTMCHNGETVPTSGSHVPHLQNMVTFASGYITCADCHSDTEANSWIDQTPPSTNHINGSVNVDGSRGLIYTGSYPTTKGSCGTNSCHNNGKNQTPNVNYVWGTSIGRGCESCHTNSAEGHMAHFNSTGTFVEWSVVCTKCHTNHVSSNQHFNGSVNFLSTMNYNGEVVVGDAGFGTCTTTTCHQDGKGVAVETPMWNRTPSSADDCTLCHAAKPTTGSHNQHVVTGATAYGATGNTSTTTTYDFKCGECHGNTLANHIDGSASFGAVGWQSAGKTCDTSYCHSNGAAPPDYKASPAWGTSFAPDEDPCAGCHGNSPNTNAHAAHVVAIHWDSDVSKNRSGVYTGTTGLQGAANSDASAHGKVDTSTTINCNVCHNDTVTRWRNRQNTACVGCHSTDTPEDGNAVIKDKSKHVNGVADVKLLPIKMKTRAQIRNDIKTVPELDVTWQRFDAPGGILGLFYKGADNHDQARTIFNTATMYDGTTKTCTNISCHNGNQVKWSDNLSCDGCHTQLP</sequence>
<dbReference type="Gene3D" id="1.10.1130.10">
    <property type="entry name" value="Flavocytochrome C3, Chain A"/>
    <property type="match status" value="1"/>
</dbReference>
<dbReference type="InterPro" id="IPR051829">
    <property type="entry name" value="Multiheme_Cytochr_ET"/>
</dbReference>
<dbReference type="GO" id="GO:0046872">
    <property type="term" value="F:metal ion binding"/>
    <property type="evidence" value="ECO:0007669"/>
    <property type="project" value="UniProtKB-KW"/>
</dbReference>
<evidence type="ECO:0000256" key="1">
    <source>
        <dbReference type="ARBA" id="ARBA00022448"/>
    </source>
</evidence>
<evidence type="ECO:0000313" key="9">
    <source>
        <dbReference type="EMBL" id="TRO82434.1"/>
    </source>
</evidence>
<comment type="caution">
    <text evidence="9">The sequence shown here is derived from an EMBL/GenBank/DDBJ whole genome shotgun (WGS) entry which is preliminary data.</text>
</comment>
<organism evidence="9 10">
    <name type="scientific">Trichloromonas acetexigens</name>
    <dbReference type="NCBI Taxonomy" id="38815"/>
    <lineage>
        <taxon>Bacteria</taxon>
        <taxon>Pseudomonadati</taxon>
        <taxon>Thermodesulfobacteriota</taxon>
        <taxon>Desulfuromonadia</taxon>
        <taxon>Desulfuromonadales</taxon>
        <taxon>Trichloromonadaceae</taxon>
        <taxon>Trichloromonas</taxon>
    </lineage>
</organism>
<dbReference type="OrthoDB" id="9810317at2"/>
<keyword evidence="6" id="KW-0408">Iron</keyword>
<dbReference type="SUPFAM" id="SSF48695">
    <property type="entry name" value="Multiheme cytochromes"/>
    <property type="match status" value="5"/>
</dbReference>
<dbReference type="Proteomes" id="UP000317155">
    <property type="component" value="Unassembled WGS sequence"/>
</dbReference>
<keyword evidence="5" id="KW-0249">Electron transport</keyword>
<keyword evidence="3" id="KW-0479">Metal-binding</keyword>
<dbReference type="Pfam" id="PF09698">
    <property type="entry name" value="GSu_C4xC__C2xCH"/>
    <property type="match status" value="3"/>
</dbReference>
<evidence type="ECO:0000256" key="4">
    <source>
        <dbReference type="ARBA" id="ARBA00022729"/>
    </source>
</evidence>
<reference evidence="9 10" key="1">
    <citation type="submission" date="2019-07" db="EMBL/GenBank/DDBJ databases">
        <title>Insights of Desulfuromonas acetexigens electromicrobiology.</title>
        <authorList>
            <person name="Katuri K."/>
            <person name="Sapireddy V."/>
            <person name="Shaw D.R."/>
            <person name="Saikaly P."/>
        </authorList>
    </citation>
    <scope>NUCLEOTIDE SEQUENCE [LARGE SCALE GENOMIC DNA]</scope>
    <source>
        <strain evidence="9 10">2873</strain>
    </source>
</reference>
<keyword evidence="1" id="KW-0813">Transport</keyword>
<feature type="domain" description="Outer membrane cytochrome MtrC/MtrF-like" evidence="8">
    <location>
        <begin position="690"/>
        <end position="861"/>
    </location>
</feature>
<evidence type="ECO:0000256" key="5">
    <source>
        <dbReference type="ARBA" id="ARBA00022982"/>
    </source>
</evidence>
<dbReference type="EMBL" id="VJVV01000004">
    <property type="protein sequence ID" value="TRO82434.1"/>
    <property type="molecule type" value="Genomic_DNA"/>
</dbReference>
<accession>A0A550JGT6</accession>
<protein>
    <submittedName>
        <fullName evidence="9">CxxxxCH/CxxCH domain-containing protein</fullName>
    </submittedName>
</protein>
<dbReference type="InterPro" id="IPR054337">
    <property type="entry name" value="Mtrc-MtrF-like_dom_II/IV"/>
</dbReference>
<gene>
    <name evidence="9" type="ORF">FL622_07605</name>
</gene>
<dbReference type="Gene3D" id="1.10.3820.10">
    <property type="entry name" value="Di-heme elbow motif domain"/>
    <property type="match status" value="1"/>
</dbReference>
<evidence type="ECO:0000256" key="7">
    <source>
        <dbReference type="SAM" id="SignalP"/>
    </source>
</evidence>
<dbReference type="PANTHER" id="PTHR35038">
    <property type="entry name" value="DISSIMILATORY SULFITE REDUCTASE SIRA"/>
    <property type="match status" value="1"/>
</dbReference>
<evidence type="ECO:0000256" key="3">
    <source>
        <dbReference type="ARBA" id="ARBA00022723"/>
    </source>
</evidence>